<dbReference type="PANTHER" id="PTHR36512:SF3">
    <property type="entry name" value="BLR5678 PROTEIN"/>
    <property type="match status" value="1"/>
</dbReference>
<evidence type="ECO:0000256" key="1">
    <source>
        <dbReference type="ARBA" id="ARBA00007068"/>
    </source>
</evidence>
<dbReference type="Gene3D" id="3.60.70.12">
    <property type="entry name" value="L-amino peptidase D-ALA esterase/amidase"/>
    <property type="match status" value="1"/>
</dbReference>
<dbReference type="EMBL" id="JAEEGB010000045">
    <property type="protein sequence ID" value="MBI6875507.1"/>
    <property type="molecule type" value="Genomic_DNA"/>
</dbReference>
<dbReference type="InterPro" id="IPR016117">
    <property type="entry name" value="ArgJ-like_dom_sf"/>
</dbReference>
<name>A0A934I3P1_9CLOT</name>
<evidence type="ECO:0000313" key="2">
    <source>
        <dbReference type="EMBL" id="MBI6875507.1"/>
    </source>
</evidence>
<dbReference type="CDD" id="cd02252">
    <property type="entry name" value="nylC_like"/>
    <property type="match status" value="1"/>
</dbReference>
<dbReference type="SUPFAM" id="SSF56266">
    <property type="entry name" value="DmpA/ArgJ-like"/>
    <property type="match status" value="1"/>
</dbReference>
<protein>
    <submittedName>
        <fullName evidence="2">P1 family peptidase</fullName>
    </submittedName>
</protein>
<sequence length="320" mass="33559">MQEILFNQIDGIKIGNAQNLNGPTGCTVVICEEGASAGVDVRGGSPGTRETDLLDPVNLVDKIHAVVLSGGSAFGLDAASGAMQYLEERNIGFDVTVTKIPIVCSAVLFDLVIGDHKIRPDKSMGYEACVNSELNQCKEGNIGAGTGATVGKILGPEYSMKGGLGCYALQVGDLKVGAVIAVNCLGDVIDPATGEIIAGVLDKDKKNFAGTEKIMINNYSEKKNLFSGNTTIGVVVTNAKFSKSEMNKIASMAHNGYGRSMRPAHSIFDGDTIFTMATGKVEADINVVGLLAAKVVEQAVVRAVKNAEGIFGYKAYKDMI</sequence>
<gene>
    <name evidence="2" type="ORF">I6U51_22800</name>
</gene>
<reference evidence="2" key="1">
    <citation type="submission" date="2020-12" db="EMBL/GenBank/DDBJ databases">
        <title>Clostridium thailandense sp. nov., a novel acetogenic bacterium isolated from peat land soil in Thailand.</title>
        <authorList>
            <person name="Chaikitkaew S."/>
            <person name="Birkeland N.K."/>
        </authorList>
    </citation>
    <scope>NUCLEOTIDE SEQUENCE</scope>
    <source>
        <strain evidence="2">DSM 17425</strain>
    </source>
</reference>
<dbReference type="Proteomes" id="UP000622687">
    <property type="component" value="Unassembled WGS sequence"/>
</dbReference>
<proteinExistence type="inferred from homology"/>
<dbReference type="InterPro" id="IPR005321">
    <property type="entry name" value="Peptidase_S58_DmpA"/>
</dbReference>
<dbReference type="RefSeq" id="WP_211144849.1">
    <property type="nucleotide sequence ID" value="NZ_JAEEGB010000045.1"/>
</dbReference>
<dbReference type="GO" id="GO:0004177">
    <property type="term" value="F:aminopeptidase activity"/>
    <property type="evidence" value="ECO:0007669"/>
    <property type="project" value="TreeGrafter"/>
</dbReference>
<evidence type="ECO:0000313" key="3">
    <source>
        <dbReference type="Proteomes" id="UP000622687"/>
    </source>
</evidence>
<dbReference type="PANTHER" id="PTHR36512">
    <property type="entry name" value="D-AMINOPEPTIDASE"/>
    <property type="match status" value="1"/>
</dbReference>
<comment type="similarity">
    <text evidence="1">Belongs to the peptidase S58 family.</text>
</comment>
<organism evidence="2 3">
    <name type="scientific">Clostridium aciditolerans</name>
    <dbReference type="NCBI Taxonomy" id="339861"/>
    <lineage>
        <taxon>Bacteria</taxon>
        <taxon>Bacillati</taxon>
        <taxon>Bacillota</taxon>
        <taxon>Clostridia</taxon>
        <taxon>Eubacteriales</taxon>
        <taxon>Clostridiaceae</taxon>
        <taxon>Clostridium</taxon>
    </lineage>
</organism>
<comment type="caution">
    <text evidence="2">The sequence shown here is derived from an EMBL/GenBank/DDBJ whole genome shotgun (WGS) entry which is preliminary data.</text>
</comment>
<dbReference type="AlphaFoldDB" id="A0A934I3P1"/>
<keyword evidence="3" id="KW-1185">Reference proteome</keyword>
<dbReference type="Pfam" id="PF03576">
    <property type="entry name" value="Peptidase_S58"/>
    <property type="match status" value="1"/>
</dbReference>
<accession>A0A934I3P1</accession>